<evidence type="ECO:0000313" key="1">
    <source>
        <dbReference type="EMBL" id="RDY10623.1"/>
    </source>
</evidence>
<dbReference type="EMBL" id="QJKJ01000804">
    <property type="protein sequence ID" value="RDY10623.1"/>
    <property type="molecule type" value="Genomic_DNA"/>
</dbReference>
<organism evidence="1 2">
    <name type="scientific">Mucuna pruriens</name>
    <name type="common">Velvet bean</name>
    <name type="synonym">Dolichos pruriens</name>
    <dbReference type="NCBI Taxonomy" id="157652"/>
    <lineage>
        <taxon>Eukaryota</taxon>
        <taxon>Viridiplantae</taxon>
        <taxon>Streptophyta</taxon>
        <taxon>Embryophyta</taxon>
        <taxon>Tracheophyta</taxon>
        <taxon>Spermatophyta</taxon>
        <taxon>Magnoliopsida</taxon>
        <taxon>eudicotyledons</taxon>
        <taxon>Gunneridae</taxon>
        <taxon>Pentapetalae</taxon>
        <taxon>rosids</taxon>
        <taxon>fabids</taxon>
        <taxon>Fabales</taxon>
        <taxon>Fabaceae</taxon>
        <taxon>Papilionoideae</taxon>
        <taxon>50 kb inversion clade</taxon>
        <taxon>NPAAA clade</taxon>
        <taxon>indigoferoid/millettioid clade</taxon>
        <taxon>Phaseoleae</taxon>
        <taxon>Mucuna</taxon>
    </lineage>
</organism>
<reference evidence="1" key="1">
    <citation type="submission" date="2018-05" db="EMBL/GenBank/DDBJ databases">
        <title>Draft genome of Mucuna pruriens seed.</title>
        <authorList>
            <person name="Nnadi N.E."/>
            <person name="Vos R."/>
            <person name="Hasami M.H."/>
            <person name="Devisetty U.K."/>
            <person name="Aguiy J.C."/>
        </authorList>
    </citation>
    <scope>NUCLEOTIDE SEQUENCE [LARGE SCALE GENOMIC DNA]</scope>
    <source>
        <strain evidence="1">JCA_2017</strain>
    </source>
</reference>
<feature type="non-terminal residue" evidence="1">
    <location>
        <position position="1"/>
    </location>
</feature>
<comment type="caution">
    <text evidence="1">The sequence shown here is derived from an EMBL/GenBank/DDBJ whole genome shotgun (WGS) entry which is preliminary data.</text>
</comment>
<dbReference type="Proteomes" id="UP000257109">
    <property type="component" value="Unassembled WGS sequence"/>
</dbReference>
<keyword evidence="2" id="KW-1185">Reference proteome</keyword>
<evidence type="ECO:0000313" key="2">
    <source>
        <dbReference type="Proteomes" id="UP000257109"/>
    </source>
</evidence>
<accession>A0A371I6E9</accession>
<name>A0A371I6E9_MUCPR</name>
<sequence length="70" mass="7858">MSDITLRNGKELPQHQSVNLHYEFPNFDDFKDCDYTCTELTECPICVEISVGVTDVVEVVAVQPPLPSMV</sequence>
<dbReference type="AlphaFoldDB" id="A0A371I6E9"/>
<gene>
    <name evidence="1" type="ORF">CR513_04820</name>
</gene>
<proteinExistence type="predicted"/>
<protein>
    <submittedName>
        <fullName evidence="1">Uncharacterized protein</fullName>
    </submittedName>
</protein>